<feature type="domain" description="Major facilitator superfamily (MFS) profile" evidence="20">
    <location>
        <begin position="65"/>
        <end position="468"/>
    </location>
</feature>
<dbReference type="InterPro" id="IPR020846">
    <property type="entry name" value="MFS_dom"/>
</dbReference>
<keyword evidence="4" id="KW-0597">Phosphoprotein</keyword>
<dbReference type="AlphaFoldDB" id="A0AAV2Q3Y1"/>
<dbReference type="CDD" id="cd17398">
    <property type="entry name" value="MFS_FLVCR_like"/>
    <property type="match status" value="1"/>
</dbReference>
<dbReference type="GO" id="GO:0005886">
    <property type="term" value="C:plasma membrane"/>
    <property type="evidence" value="ECO:0007669"/>
    <property type="project" value="UniProtKB-SubCell"/>
</dbReference>
<dbReference type="PANTHER" id="PTHR10924:SF4">
    <property type="entry name" value="GH15861P"/>
    <property type="match status" value="1"/>
</dbReference>
<dbReference type="GO" id="GO:0015232">
    <property type="term" value="F:heme transmembrane transporter activity"/>
    <property type="evidence" value="ECO:0007669"/>
    <property type="project" value="UniProtKB-ARBA"/>
</dbReference>
<dbReference type="PROSITE" id="PS50850">
    <property type="entry name" value="MFS"/>
    <property type="match status" value="1"/>
</dbReference>
<evidence type="ECO:0000256" key="7">
    <source>
        <dbReference type="ARBA" id="ARBA00023057"/>
    </source>
</evidence>
<keyword evidence="6 19" id="KW-1133">Transmembrane helix</keyword>
<keyword evidence="3" id="KW-1003">Cell membrane</keyword>
<sequence>MFQTLLRSARESGRSSASTSNLTEQSASSHSNSIALTDGQGSLTAPTRPSLLVSCESDQYVVYKVRWVMLCIFVVFSMSNAFQWIQYSIITHIISDYYDVPSTTVDWLSMLFMITYIPLIFPATWFLQVYGLRKSIMIGSFGNMVGAAIKCFCVKPNRFWVTFTGQLIAASSQVFVLGIPAPLAAVWFGPDQVSTACALGVFGNQLGIAIGFLVPPAIVHTSTVESGLRTMFYSVAAICATIFVCIVLIFKEKPKTPPSASVAMENETEQGSYIQSIIRLLKNKHYLLLLISYGMNAAAFYAISTLLSQIFLIHFPGEEENAGRIGLVLVLSGMCGSIVCGVILDKTGKFKMVTLSVYIMSLVFMIAYTFIFQLNKMWLVYVVSSLLGAFMTGYLPVGFEFAAELTYPESEGTSSGLLNASAQVFGILCTIAAGHLLKDYGDQPANLLLVAVLLVGTILTAFIREDLRRQEARSEHPH</sequence>
<evidence type="ECO:0000256" key="19">
    <source>
        <dbReference type="SAM" id="Phobius"/>
    </source>
</evidence>
<comment type="catalytic activity">
    <reaction evidence="12">
        <text>choline(out) = choline(in)</text>
        <dbReference type="Rhea" id="RHEA:32751"/>
        <dbReference type="ChEBI" id="CHEBI:15354"/>
    </reaction>
</comment>
<dbReference type="GO" id="GO:0097037">
    <property type="term" value="P:heme export"/>
    <property type="evidence" value="ECO:0007669"/>
    <property type="project" value="TreeGrafter"/>
</dbReference>
<feature type="transmembrane region" description="Helical" evidence="19">
    <location>
        <begin position="417"/>
        <end position="437"/>
    </location>
</feature>
<evidence type="ECO:0000256" key="11">
    <source>
        <dbReference type="ARBA" id="ARBA00035075"/>
    </source>
</evidence>
<comment type="subcellular location">
    <subcellularLocation>
        <location evidence="1">Cell membrane</location>
        <topology evidence="1">Multi-pass membrane protein</topology>
    </subcellularLocation>
</comment>
<dbReference type="Proteomes" id="UP001497623">
    <property type="component" value="Unassembled WGS sequence"/>
</dbReference>
<dbReference type="EMBL" id="CAXKWB010003699">
    <property type="protein sequence ID" value="CAL4069882.1"/>
    <property type="molecule type" value="Genomic_DNA"/>
</dbReference>
<evidence type="ECO:0000313" key="22">
    <source>
        <dbReference type="Proteomes" id="UP001497623"/>
    </source>
</evidence>
<comment type="catalytic activity">
    <reaction evidence="13">
        <text>ethanolamine(in) = ethanolamine(out)</text>
        <dbReference type="Rhea" id="RHEA:32747"/>
        <dbReference type="ChEBI" id="CHEBI:57603"/>
    </reaction>
</comment>
<feature type="transmembrane region" description="Helical" evidence="19">
    <location>
        <begin position="325"/>
        <end position="345"/>
    </location>
</feature>
<proteinExistence type="inferred from homology"/>
<evidence type="ECO:0000256" key="5">
    <source>
        <dbReference type="ARBA" id="ARBA00022692"/>
    </source>
</evidence>
<evidence type="ECO:0000256" key="15">
    <source>
        <dbReference type="ARBA" id="ARBA00060240"/>
    </source>
</evidence>
<feature type="transmembrane region" description="Helical" evidence="19">
    <location>
        <begin position="286"/>
        <end position="313"/>
    </location>
</feature>
<dbReference type="GO" id="GO:0043249">
    <property type="term" value="P:erythrocyte maturation"/>
    <property type="evidence" value="ECO:0007669"/>
    <property type="project" value="UniProtKB-KW"/>
</dbReference>
<dbReference type="GO" id="GO:0020037">
    <property type="term" value="F:heme binding"/>
    <property type="evidence" value="ECO:0007669"/>
    <property type="project" value="TreeGrafter"/>
</dbReference>
<evidence type="ECO:0000256" key="18">
    <source>
        <dbReference type="SAM" id="MobiDB-lite"/>
    </source>
</evidence>
<evidence type="ECO:0000256" key="4">
    <source>
        <dbReference type="ARBA" id="ARBA00022553"/>
    </source>
</evidence>
<protein>
    <recommendedName>
        <fullName evidence="16">Choline/ethanolamine transporter FLVCR1</fullName>
    </recommendedName>
    <alternativeName>
        <fullName evidence="17">Heme transporter FLVCR1</fullName>
    </alternativeName>
</protein>
<feature type="region of interest" description="Disordered" evidence="18">
    <location>
        <begin position="1"/>
        <end position="34"/>
    </location>
</feature>
<keyword evidence="9" id="KW-0675">Receptor</keyword>
<feature type="transmembrane region" description="Helical" evidence="19">
    <location>
        <begin position="107"/>
        <end position="129"/>
    </location>
</feature>
<evidence type="ECO:0000313" key="21">
    <source>
        <dbReference type="EMBL" id="CAL4069882.1"/>
    </source>
</evidence>
<evidence type="ECO:0000256" key="1">
    <source>
        <dbReference type="ARBA" id="ARBA00004651"/>
    </source>
</evidence>
<evidence type="ECO:0000256" key="13">
    <source>
        <dbReference type="ARBA" id="ARBA00045087"/>
    </source>
</evidence>
<dbReference type="GO" id="GO:0006783">
    <property type="term" value="P:heme biosynthetic process"/>
    <property type="evidence" value="ECO:0007669"/>
    <property type="project" value="UniProtKB-ARBA"/>
</dbReference>
<feature type="transmembrane region" description="Helical" evidence="19">
    <location>
        <begin position="443"/>
        <end position="463"/>
    </location>
</feature>
<feature type="transmembrane region" description="Helical" evidence="19">
    <location>
        <begin position="167"/>
        <end position="189"/>
    </location>
</feature>
<comment type="catalytic activity">
    <reaction evidence="11">
        <text>heme b(in) = heme b(out)</text>
        <dbReference type="Rhea" id="RHEA:75443"/>
        <dbReference type="ChEBI" id="CHEBI:60344"/>
    </reaction>
</comment>
<keyword evidence="2" id="KW-0813">Transport</keyword>
<dbReference type="PANTHER" id="PTHR10924">
    <property type="entry name" value="MAJOR FACILITATOR SUPERFAMILY PROTEIN-RELATED"/>
    <property type="match status" value="1"/>
</dbReference>
<accession>A0AAV2Q3Y1</accession>
<evidence type="ECO:0000256" key="6">
    <source>
        <dbReference type="ARBA" id="ARBA00022989"/>
    </source>
</evidence>
<feature type="non-terminal residue" evidence="21">
    <location>
        <position position="478"/>
    </location>
</feature>
<organism evidence="21 22">
    <name type="scientific">Meganyctiphanes norvegica</name>
    <name type="common">Northern krill</name>
    <name type="synonym">Thysanopoda norvegica</name>
    <dbReference type="NCBI Taxonomy" id="48144"/>
    <lineage>
        <taxon>Eukaryota</taxon>
        <taxon>Metazoa</taxon>
        <taxon>Ecdysozoa</taxon>
        <taxon>Arthropoda</taxon>
        <taxon>Crustacea</taxon>
        <taxon>Multicrustacea</taxon>
        <taxon>Malacostraca</taxon>
        <taxon>Eumalacostraca</taxon>
        <taxon>Eucarida</taxon>
        <taxon>Euphausiacea</taxon>
        <taxon>Euphausiidae</taxon>
        <taxon>Meganyctiphanes</taxon>
    </lineage>
</organism>
<dbReference type="SUPFAM" id="SSF103473">
    <property type="entry name" value="MFS general substrate transporter"/>
    <property type="match status" value="1"/>
</dbReference>
<comment type="function">
    <text evidence="15">Uniporter that mediates the transport of extracellular choline and ethanolamine into cells, thereby playing a key role in phospholipid biosynthesis. Choline and ethanolamine are the precursors of phosphatidylcholine and phosphatidylethanolamine, respectively, the two most abundant phospholipids. Transport is not coupled with proton transport and is exclusively driven by the choline (or ethanolamine) gradient across the plasma membrane. Also acts as a heme b transporter that mediates heme efflux from the cytoplasm to the extracellular compartment.</text>
</comment>
<dbReference type="InterPro" id="IPR036259">
    <property type="entry name" value="MFS_trans_sf"/>
</dbReference>
<dbReference type="Pfam" id="PF07690">
    <property type="entry name" value="MFS_1"/>
    <property type="match status" value="1"/>
</dbReference>
<evidence type="ECO:0000256" key="10">
    <source>
        <dbReference type="ARBA" id="ARBA00023180"/>
    </source>
</evidence>
<feature type="transmembrane region" description="Helical" evidence="19">
    <location>
        <begin position="231"/>
        <end position="250"/>
    </location>
</feature>
<feature type="transmembrane region" description="Helical" evidence="19">
    <location>
        <begin position="378"/>
        <end position="397"/>
    </location>
</feature>
<evidence type="ECO:0000256" key="16">
    <source>
        <dbReference type="ARBA" id="ARBA00068050"/>
    </source>
</evidence>
<feature type="transmembrane region" description="Helical" evidence="19">
    <location>
        <begin position="352"/>
        <end position="372"/>
    </location>
</feature>
<dbReference type="InterPro" id="IPR011701">
    <property type="entry name" value="MFS"/>
</dbReference>
<evidence type="ECO:0000259" key="20">
    <source>
        <dbReference type="PROSITE" id="PS50850"/>
    </source>
</evidence>
<keyword evidence="5 19" id="KW-0812">Transmembrane</keyword>
<name>A0AAV2Q3Y1_MEGNR</name>
<keyword evidence="7" id="KW-0265">Erythrocyte maturation</keyword>
<gene>
    <name evidence="21" type="ORF">MNOR_LOCUS8112</name>
</gene>
<comment type="similarity">
    <text evidence="14">Belongs to the major facilitator superfamily. Feline leukemia virus subgroup C receptor (TC 2.A.1.28.1) family.</text>
</comment>
<reference evidence="21 22" key="1">
    <citation type="submission" date="2024-05" db="EMBL/GenBank/DDBJ databases">
        <authorList>
            <person name="Wallberg A."/>
        </authorList>
    </citation>
    <scope>NUCLEOTIDE SEQUENCE [LARGE SCALE GENOMIC DNA]</scope>
</reference>
<evidence type="ECO:0000256" key="17">
    <source>
        <dbReference type="ARBA" id="ARBA00080886"/>
    </source>
</evidence>
<feature type="compositionally biased region" description="Polar residues" evidence="18">
    <location>
        <begin position="21"/>
        <end position="34"/>
    </location>
</feature>
<dbReference type="GO" id="GO:0031966">
    <property type="term" value="C:mitochondrial membrane"/>
    <property type="evidence" value="ECO:0007669"/>
    <property type="project" value="UniProtKB-ARBA"/>
</dbReference>
<feature type="transmembrane region" description="Helical" evidence="19">
    <location>
        <begin position="141"/>
        <end position="161"/>
    </location>
</feature>
<evidence type="ECO:0000256" key="9">
    <source>
        <dbReference type="ARBA" id="ARBA00023170"/>
    </source>
</evidence>
<keyword evidence="22" id="KW-1185">Reference proteome</keyword>
<evidence type="ECO:0000256" key="14">
    <source>
        <dbReference type="ARBA" id="ARBA00046338"/>
    </source>
</evidence>
<feature type="transmembrane region" description="Helical" evidence="19">
    <location>
        <begin position="67"/>
        <end position="87"/>
    </location>
</feature>
<evidence type="ECO:0000256" key="2">
    <source>
        <dbReference type="ARBA" id="ARBA00022448"/>
    </source>
</evidence>
<feature type="transmembrane region" description="Helical" evidence="19">
    <location>
        <begin position="196"/>
        <end position="219"/>
    </location>
</feature>
<dbReference type="Gene3D" id="1.20.1250.20">
    <property type="entry name" value="MFS general substrate transporter like domains"/>
    <property type="match status" value="2"/>
</dbReference>
<dbReference type="InterPro" id="IPR049680">
    <property type="entry name" value="FLVCR1-2_SLC49-like"/>
</dbReference>
<dbReference type="FunFam" id="1.20.1250.20:FF:000184">
    <property type="entry name" value="Feline leukemia virus subgroup C receptor-related protein 1"/>
    <property type="match status" value="1"/>
</dbReference>
<evidence type="ECO:0000256" key="12">
    <source>
        <dbReference type="ARBA" id="ARBA00036811"/>
    </source>
</evidence>
<evidence type="ECO:0000256" key="8">
    <source>
        <dbReference type="ARBA" id="ARBA00023136"/>
    </source>
</evidence>
<comment type="caution">
    <text evidence="21">The sequence shown here is derived from an EMBL/GenBank/DDBJ whole genome shotgun (WGS) entry which is preliminary data.</text>
</comment>
<evidence type="ECO:0000256" key="3">
    <source>
        <dbReference type="ARBA" id="ARBA00022475"/>
    </source>
</evidence>
<keyword evidence="8 19" id="KW-0472">Membrane</keyword>
<keyword evidence="10" id="KW-0325">Glycoprotein</keyword>